<reference evidence="2 3" key="1">
    <citation type="submission" date="2014-08" db="EMBL/GenBank/DDBJ databases">
        <authorList>
            <person name="Wibberg D."/>
        </authorList>
    </citation>
    <scope>NUCLEOTIDE SEQUENCE [LARGE SCALE GENOMIC DNA]</scope>
    <source>
        <strain evidence="3">ING2-E5B</strain>
    </source>
</reference>
<dbReference type="SUPFAM" id="SSF158949">
    <property type="entry name" value="Smr-associated domain-like"/>
    <property type="match status" value="1"/>
</dbReference>
<evidence type="ECO:0000313" key="3">
    <source>
        <dbReference type="Proteomes" id="UP000032417"/>
    </source>
</evidence>
<sequence>MKKISTGDRVRFLNSIGGGVVKGFQNKQVVIVEDEHGFDVPVLISECVVVESASDNKMGSFSDEGNFQEEILKGTKQQPEDSLPDVRISESYQPEETVEGEKITACIAYLPVDPKNLSTTRYECYFVNDSNYFLFFNYMNRDNNSWKSRYNGIVEPNTKIFLEEFGKNELNEIEKIAVQYIAFKHNKTYKFKNPCSVELRIDTVKFYKLHSFRENDYFEDNAIIYYIIKNDIPERELLISAGDLEQAMKEKEISERRPAKEPIRKRKSDPVIEVDLHINELIDTTAGMNNADILEYQMNKFNDVMKENIKNKNRRIVFIHGKGDGVLKTALLKELKKNYPSCYYQDASFQEYGYGATMVIIK</sequence>
<dbReference type="EMBL" id="LN515532">
    <property type="protein sequence ID" value="CEA16096.1"/>
    <property type="molecule type" value="Genomic_DNA"/>
</dbReference>
<accession>A0A098C0Z0</accession>
<dbReference type="OrthoDB" id="1524810at2"/>
<proteinExistence type="predicted"/>
<dbReference type="KEGG" id="pbt:ING2E5B_1347"/>
<dbReference type="Proteomes" id="UP000032417">
    <property type="component" value="Chromosome 1"/>
</dbReference>
<dbReference type="InterPro" id="IPR002625">
    <property type="entry name" value="Smr_dom"/>
</dbReference>
<dbReference type="PATRIC" id="fig|1562970.3.peg.1334"/>
<dbReference type="Pfam" id="PF09640">
    <property type="entry name" value="DUF2027"/>
    <property type="match status" value="1"/>
</dbReference>
<dbReference type="HOGENOM" id="CLU_049728_0_0_10"/>
<evidence type="ECO:0000259" key="1">
    <source>
        <dbReference type="PROSITE" id="PS50828"/>
    </source>
</evidence>
<dbReference type="Gene3D" id="2.60.40.1600">
    <property type="entry name" value="Smr-associated-like"/>
    <property type="match status" value="1"/>
</dbReference>
<dbReference type="InterPro" id="IPR018598">
    <property type="entry name" value="DUF2027"/>
</dbReference>
<dbReference type="AlphaFoldDB" id="A0A098C0Z0"/>
<dbReference type="STRING" id="1562970.ING2E5B_1347"/>
<dbReference type="InterPro" id="IPR036781">
    <property type="entry name" value="Smr_assoc-like_sf"/>
</dbReference>
<organism evidence="2 3">
    <name type="scientific">Fermentimonas caenicola</name>
    <dbReference type="NCBI Taxonomy" id="1562970"/>
    <lineage>
        <taxon>Bacteria</taxon>
        <taxon>Pseudomonadati</taxon>
        <taxon>Bacteroidota</taxon>
        <taxon>Bacteroidia</taxon>
        <taxon>Bacteroidales</taxon>
        <taxon>Dysgonomonadaceae</taxon>
        <taxon>Fermentimonas</taxon>
    </lineage>
</organism>
<evidence type="ECO:0000313" key="2">
    <source>
        <dbReference type="EMBL" id="CEA16096.1"/>
    </source>
</evidence>
<name>A0A098C0Z0_9BACT</name>
<dbReference type="PROSITE" id="PS50828">
    <property type="entry name" value="SMR"/>
    <property type="match status" value="1"/>
</dbReference>
<gene>
    <name evidence="2" type="ORF">ING2E5B_1347</name>
</gene>
<dbReference type="Pfam" id="PF01713">
    <property type="entry name" value="Smr"/>
    <property type="match status" value="1"/>
</dbReference>
<dbReference type="InterPro" id="IPR036063">
    <property type="entry name" value="Smr_dom_sf"/>
</dbReference>
<feature type="domain" description="Smr" evidence="1">
    <location>
        <begin position="292"/>
        <end position="362"/>
    </location>
</feature>
<keyword evidence="3" id="KW-1185">Reference proteome</keyword>
<dbReference type="Gene3D" id="3.30.1370.110">
    <property type="match status" value="1"/>
</dbReference>
<protein>
    <recommendedName>
        <fullName evidence="1">Smr domain-containing protein</fullName>
    </recommendedName>
</protein>